<evidence type="ECO:0000313" key="1">
    <source>
        <dbReference type="EMBL" id="OMG55113.1"/>
    </source>
</evidence>
<protein>
    <recommendedName>
        <fullName evidence="3">DUF3304 domain-containing protein</fullName>
    </recommendedName>
</protein>
<dbReference type="AlphaFoldDB" id="A0A1R1I8K8"/>
<dbReference type="InterPro" id="IPR021733">
    <property type="entry name" value="DUF3304"/>
</dbReference>
<evidence type="ECO:0008006" key="3">
    <source>
        <dbReference type="Google" id="ProtNLM"/>
    </source>
</evidence>
<keyword evidence="2" id="KW-1185">Reference proteome</keyword>
<sequence>MLLGVFFSGCLEEEKVGLSYHAYNHTDKSIVSIVINGEGGILGAIDHGEGGGVCCVVLPKKWRPGLMATIKWQEDDIPIFNPDGTRKIIDGIPASNESPWKERTVEVPKYGLEMGLFFIHFFPHDEVKVLVNTYGATSSRHPLPHPSGIKREP</sequence>
<proteinExistence type="predicted"/>
<name>A0A1R1I8K8_9RHOO</name>
<organism evidence="1 2">
    <name type="scientific">Azonexus hydrophilus</name>
    <dbReference type="NCBI Taxonomy" id="418702"/>
    <lineage>
        <taxon>Bacteria</taxon>
        <taxon>Pseudomonadati</taxon>
        <taxon>Pseudomonadota</taxon>
        <taxon>Betaproteobacteria</taxon>
        <taxon>Rhodocyclales</taxon>
        <taxon>Azonexaceae</taxon>
        <taxon>Azonexus</taxon>
    </lineage>
</organism>
<dbReference type="Proteomes" id="UP000187526">
    <property type="component" value="Unassembled WGS sequence"/>
</dbReference>
<accession>A0A1R1I8K8</accession>
<evidence type="ECO:0000313" key="2">
    <source>
        <dbReference type="Proteomes" id="UP000187526"/>
    </source>
</evidence>
<dbReference type="Pfam" id="PF11745">
    <property type="entry name" value="DUF3304"/>
    <property type="match status" value="1"/>
</dbReference>
<gene>
    <name evidence="1" type="ORF">BJN45_08170</name>
</gene>
<comment type="caution">
    <text evidence="1">The sequence shown here is derived from an EMBL/GenBank/DDBJ whole genome shotgun (WGS) entry which is preliminary data.</text>
</comment>
<reference evidence="1 2" key="1">
    <citation type="submission" date="2016-10" db="EMBL/GenBank/DDBJ databases">
        <title>Alkaliphiles isolated from bioreactors.</title>
        <authorList>
            <person name="Salah Z."/>
            <person name="Rout S.P."/>
            <person name="Humphreys P.N."/>
        </authorList>
    </citation>
    <scope>NUCLEOTIDE SEQUENCE [LARGE SCALE GENOMIC DNA]</scope>
    <source>
        <strain evidence="1 2">ZS02</strain>
    </source>
</reference>
<dbReference type="EMBL" id="MTHD01000002">
    <property type="protein sequence ID" value="OMG55113.1"/>
    <property type="molecule type" value="Genomic_DNA"/>
</dbReference>
<dbReference type="STRING" id="418702.BJN45_08170"/>